<dbReference type="Pfam" id="PF01381">
    <property type="entry name" value="HTH_3"/>
    <property type="match status" value="1"/>
</dbReference>
<name>A0ABX1T287_PELUQ</name>
<proteinExistence type="predicted"/>
<dbReference type="Proteomes" id="UP001166004">
    <property type="component" value="Unassembled WGS sequence"/>
</dbReference>
<dbReference type="Gene3D" id="1.10.260.40">
    <property type="entry name" value="lambda repressor-like DNA-binding domains"/>
    <property type="match status" value="1"/>
</dbReference>
<evidence type="ECO:0000313" key="2">
    <source>
        <dbReference type="EMBL" id="NMN68217.1"/>
    </source>
</evidence>
<dbReference type="RefSeq" id="WP_169036701.1">
    <property type="nucleotide sequence ID" value="NZ_LANA01000002.1"/>
</dbReference>
<keyword evidence="3" id="KW-1185">Reference proteome</keyword>
<evidence type="ECO:0000259" key="1">
    <source>
        <dbReference type="PROSITE" id="PS50943"/>
    </source>
</evidence>
<evidence type="ECO:0000313" key="3">
    <source>
        <dbReference type="Proteomes" id="UP001166004"/>
    </source>
</evidence>
<organism evidence="2 3">
    <name type="scientific">Pelagibacter ubique</name>
    <dbReference type="NCBI Taxonomy" id="198252"/>
    <lineage>
        <taxon>Bacteria</taxon>
        <taxon>Pseudomonadati</taxon>
        <taxon>Pseudomonadota</taxon>
        <taxon>Alphaproteobacteria</taxon>
        <taxon>Candidatus Pelagibacterales</taxon>
        <taxon>Candidatus Pelagibacteraceae</taxon>
        <taxon>Candidatus Pelagibacter</taxon>
    </lineage>
</organism>
<accession>A0ABX1T287</accession>
<feature type="non-terminal residue" evidence="2">
    <location>
        <position position="40"/>
    </location>
</feature>
<comment type="caution">
    <text evidence="2">The sequence shown here is derived from an EMBL/GenBank/DDBJ whole genome shotgun (WGS) entry which is preliminary data.</text>
</comment>
<dbReference type="InterPro" id="IPR010982">
    <property type="entry name" value="Lambda_DNA-bd_dom_sf"/>
</dbReference>
<gene>
    <name evidence="2" type="ORF">VP91_00013830</name>
</gene>
<reference evidence="2 3" key="1">
    <citation type="submission" date="2019-07" db="EMBL/GenBank/DDBJ databases">
        <title>SAR11 Genome Evolution.</title>
        <authorList>
            <person name="Giovannoni S."/>
        </authorList>
    </citation>
    <scope>NUCLEOTIDE SEQUENCE [LARGE SCALE GENOMIC DNA]</scope>
    <source>
        <strain evidence="2 3">HTCC9565</strain>
    </source>
</reference>
<dbReference type="EMBL" id="LANA01000002">
    <property type="protein sequence ID" value="NMN68217.1"/>
    <property type="molecule type" value="Genomic_DNA"/>
</dbReference>
<protein>
    <recommendedName>
        <fullName evidence="1">HTH cro/C1-type domain-containing protein</fullName>
    </recommendedName>
</protein>
<dbReference type="SUPFAM" id="SSF47413">
    <property type="entry name" value="lambda repressor-like DNA-binding domains"/>
    <property type="match status" value="1"/>
</dbReference>
<dbReference type="InterPro" id="IPR001387">
    <property type="entry name" value="Cro/C1-type_HTH"/>
</dbReference>
<dbReference type="CDD" id="cd00093">
    <property type="entry name" value="HTH_XRE"/>
    <property type="match status" value="1"/>
</dbReference>
<feature type="domain" description="HTH cro/C1-type" evidence="1">
    <location>
        <begin position="11"/>
        <end position="40"/>
    </location>
</feature>
<sequence>MSINVNIGNKIKDFRNKLGLQAKKLAEQINISPSYLNLIE</sequence>
<dbReference type="PROSITE" id="PS50943">
    <property type="entry name" value="HTH_CROC1"/>
    <property type="match status" value="1"/>
</dbReference>